<keyword evidence="4" id="KW-1185">Reference proteome</keyword>
<keyword evidence="2" id="KW-0812">Transmembrane</keyword>
<name>A0A017SYV4_9BACT</name>
<evidence type="ECO:0000256" key="1">
    <source>
        <dbReference type="SAM" id="MobiDB-lite"/>
    </source>
</evidence>
<feature type="compositionally biased region" description="Low complexity" evidence="1">
    <location>
        <begin position="206"/>
        <end position="217"/>
    </location>
</feature>
<evidence type="ECO:0000313" key="3">
    <source>
        <dbReference type="EMBL" id="EYF02159.1"/>
    </source>
</evidence>
<keyword evidence="2" id="KW-1133">Transmembrane helix</keyword>
<dbReference type="EMBL" id="ASRX01000065">
    <property type="protein sequence ID" value="EYF02159.1"/>
    <property type="molecule type" value="Genomic_DNA"/>
</dbReference>
<feature type="transmembrane region" description="Helical" evidence="2">
    <location>
        <begin position="306"/>
        <end position="326"/>
    </location>
</feature>
<dbReference type="OrthoDB" id="5491589at2"/>
<dbReference type="STRING" id="1192034.CAP_7370"/>
<evidence type="ECO:0000313" key="4">
    <source>
        <dbReference type="Proteomes" id="UP000019678"/>
    </source>
</evidence>
<evidence type="ECO:0000256" key="2">
    <source>
        <dbReference type="SAM" id="Phobius"/>
    </source>
</evidence>
<evidence type="ECO:0008006" key="5">
    <source>
        <dbReference type="Google" id="ProtNLM"/>
    </source>
</evidence>
<dbReference type="AlphaFoldDB" id="A0A017SYV4"/>
<protein>
    <recommendedName>
        <fullName evidence="5">PEGA domain-containing protein</fullName>
    </recommendedName>
</protein>
<keyword evidence="2" id="KW-0472">Membrane</keyword>
<feature type="region of interest" description="Disordered" evidence="1">
    <location>
        <begin position="193"/>
        <end position="217"/>
    </location>
</feature>
<proteinExistence type="predicted"/>
<organism evidence="3 4">
    <name type="scientific">Chondromyces apiculatus DSM 436</name>
    <dbReference type="NCBI Taxonomy" id="1192034"/>
    <lineage>
        <taxon>Bacteria</taxon>
        <taxon>Pseudomonadati</taxon>
        <taxon>Myxococcota</taxon>
        <taxon>Polyangia</taxon>
        <taxon>Polyangiales</taxon>
        <taxon>Polyangiaceae</taxon>
        <taxon>Chondromyces</taxon>
    </lineage>
</organism>
<dbReference type="Proteomes" id="UP000019678">
    <property type="component" value="Unassembled WGS sequence"/>
</dbReference>
<accession>A0A017SYV4</accession>
<sequence length="421" mass="42305">MSRPAVAQDLAGVVARAREQVENGAYADATKTLSGLPTTGVPDALRVEAGLLETTAALVTAGPSAGEAACAKAVVASGYDPEVARDQSPKVRAACRAAADKERGQRLARSQITLSGLKVDAPAVAWQPVRIAATANQVPAWLRVAARVTSSALEGSFELAMAPSLEGPLRATMDAAWCRPGAKITVELVAQDRHGDLGGSPPPGASPSGPAGSAPAGAPASAVSFVVPAAEAMLAFGQLPAGASVHVDGAPVKPGAGGRVPVAPGHHAVSLELTDGAFASAEVDVSRGAISRVALSPQRQARSRTMAWIATGTAVALGSVGGVLLLTADGRRREIEEASARREPGSSLPAVEYSQLQAIDDERKTLTTVGFGLLIGGGVAAAAAVTLWLWPDGSSARAGRPQTATLGAQASPGGFKLVGSF</sequence>
<gene>
    <name evidence="3" type="ORF">CAP_7370</name>
</gene>
<comment type="caution">
    <text evidence="3">The sequence shown here is derived from an EMBL/GenBank/DDBJ whole genome shotgun (WGS) entry which is preliminary data.</text>
</comment>
<feature type="transmembrane region" description="Helical" evidence="2">
    <location>
        <begin position="369"/>
        <end position="390"/>
    </location>
</feature>
<reference evidence="3 4" key="1">
    <citation type="submission" date="2013-05" db="EMBL/GenBank/DDBJ databases">
        <title>Genome assembly of Chondromyces apiculatus DSM 436.</title>
        <authorList>
            <person name="Sharma G."/>
            <person name="Khatri I."/>
            <person name="Kaur C."/>
            <person name="Mayilraj S."/>
            <person name="Subramanian S."/>
        </authorList>
    </citation>
    <scope>NUCLEOTIDE SEQUENCE [LARGE SCALE GENOMIC DNA]</scope>
    <source>
        <strain evidence="3 4">DSM 436</strain>
    </source>
</reference>